<organism evidence="2 3">
    <name type="scientific">Bacillus cereus</name>
    <dbReference type="NCBI Taxonomy" id="1396"/>
    <lineage>
        <taxon>Bacteria</taxon>
        <taxon>Bacillati</taxon>
        <taxon>Bacillota</taxon>
        <taxon>Bacilli</taxon>
        <taxon>Bacillales</taxon>
        <taxon>Bacillaceae</taxon>
        <taxon>Bacillus</taxon>
        <taxon>Bacillus cereus group</taxon>
    </lineage>
</organism>
<dbReference type="Proteomes" id="UP000225872">
    <property type="component" value="Unassembled WGS sequence"/>
</dbReference>
<keyword evidence="1" id="KW-0812">Transmembrane</keyword>
<evidence type="ECO:0000313" key="2">
    <source>
        <dbReference type="EMBL" id="PGT03059.1"/>
    </source>
</evidence>
<dbReference type="AlphaFoldDB" id="A0A2C1DSZ9"/>
<proteinExistence type="predicted"/>
<reference evidence="2 3" key="1">
    <citation type="submission" date="2017-09" db="EMBL/GenBank/DDBJ databases">
        <title>Large-scale bioinformatics analysis of Bacillus genomes uncovers conserved roles of natural products in bacterial physiology.</title>
        <authorList>
            <consortium name="Agbiome Team Llc"/>
            <person name="Bleich R.M."/>
            <person name="Grubbs K.J."/>
            <person name="Santa Maria K.C."/>
            <person name="Allen S.E."/>
            <person name="Farag S."/>
            <person name="Shank E.A."/>
            <person name="Bowers A."/>
        </authorList>
    </citation>
    <scope>NUCLEOTIDE SEQUENCE [LARGE SCALE GENOMIC DNA]</scope>
    <source>
        <strain evidence="2 3">AFS041432</strain>
    </source>
</reference>
<dbReference type="EMBL" id="NULO01000028">
    <property type="protein sequence ID" value="PGT03059.1"/>
    <property type="molecule type" value="Genomic_DNA"/>
</dbReference>
<name>A0A2C1DSZ9_BACCE</name>
<protein>
    <submittedName>
        <fullName evidence="2">Phosphoribosyl-ATP pyrophosphatase</fullName>
    </submittedName>
</protein>
<sequence>MRNKGEEFMINIKNLVVGLCMLVSGFVVYVIKEKAPF</sequence>
<keyword evidence="1" id="KW-0472">Membrane</keyword>
<feature type="transmembrane region" description="Helical" evidence="1">
    <location>
        <begin position="12"/>
        <end position="31"/>
    </location>
</feature>
<evidence type="ECO:0000256" key="1">
    <source>
        <dbReference type="SAM" id="Phobius"/>
    </source>
</evidence>
<gene>
    <name evidence="2" type="ORF">COD09_10065</name>
</gene>
<comment type="caution">
    <text evidence="2">The sequence shown here is derived from an EMBL/GenBank/DDBJ whole genome shotgun (WGS) entry which is preliminary data.</text>
</comment>
<evidence type="ECO:0000313" key="3">
    <source>
        <dbReference type="Proteomes" id="UP000225872"/>
    </source>
</evidence>
<accession>A0A2C1DSZ9</accession>
<keyword evidence="1" id="KW-1133">Transmembrane helix</keyword>